<dbReference type="InterPro" id="IPR030963">
    <property type="entry name" value="DHQ_synth_fam"/>
</dbReference>
<reference evidence="21" key="1">
    <citation type="submission" date="2017-02" db="EMBL/GenBank/DDBJ databases">
        <title>Delving into the versatile metabolic prowess of the omnipresent phylum Bacteroidetes.</title>
        <authorList>
            <person name="Nobu M.K."/>
            <person name="Mei R."/>
            <person name="Narihiro T."/>
            <person name="Kuroda K."/>
            <person name="Liu W.-T."/>
        </authorList>
    </citation>
    <scope>NUCLEOTIDE SEQUENCE</scope>
    <source>
        <strain evidence="21">ADurb.Bin417</strain>
    </source>
</reference>
<dbReference type="EMBL" id="MWAK01000030">
    <property type="protein sequence ID" value="OPZ93325.1"/>
    <property type="molecule type" value="Genomic_DNA"/>
</dbReference>
<dbReference type="InterPro" id="IPR016037">
    <property type="entry name" value="DHQ_synth_AroB"/>
</dbReference>
<dbReference type="AlphaFoldDB" id="A0A1V5MJM1"/>
<dbReference type="SUPFAM" id="SSF56796">
    <property type="entry name" value="Dehydroquinate synthase-like"/>
    <property type="match status" value="1"/>
</dbReference>
<dbReference type="HAMAP" id="MF_00110">
    <property type="entry name" value="DHQ_synthase"/>
    <property type="match status" value="1"/>
</dbReference>
<feature type="binding site" evidence="18">
    <location>
        <begin position="178"/>
        <end position="181"/>
    </location>
    <ligand>
        <name>NAD(+)</name>
        <dbReference type="ChEBI" id="CHEBI:57540"/>
    </ligand>
</feature>
<evidence type="ECO:0000256" key="1">
    <source>
        <dbReference type="ARBA" id="ARBA00001393"/>
    </source>
</evidence>
<accession>A0A1V5MJM1</accession>
<gene>
    <name evidence="18 21" type="primary">aroB</name>
    <name evidence="21" type="ORF">BWY73_00383</name>
</gene>
<dbReference type="GO" id="GO:0046872">
    <property type="term" value="F:metal ion binding"/>
    <property type="evidence" value="ECO:0007669"/>
    <property type="project" value="UniProtKB-KW"/>
</dbReference>
<evidence type="ECO:0000256" key="9">
    <source>
        <dbReference type="ARBA" id="ARBA00022490"/>
    </source>
</evidence>
<dbReference type="PIRSF" id="PIRSF001455">
    <property type="entry name" value="DHQ_synth"/>
    <property type="match status" value="1"/>
</dbReference>
<keyword evidence="15 18" id="KW-0057">Aromatic amino acid biosynthesis</keyword>
<keyword evidence="13 18" id="KW-0862">Zinc</keyword>
<feature type="binding site" evidence="18">
    <location>
        <position position="193"/>
    </location>
    <ligand>
        <name>Zn(2+)</name>
        <dbReference type="ChEBI" id="CHEBI:29105"/>
    </ligand>
</feature>
<dbReference type="GO" id="GO:0009073">
    <property type="term" value="P:aromatic amino acid family biosynthetic process"/>
    <property type="evidence" value="ECO:0007669"/>
    <property type="project" value="UniProtKB-KW"/>
</dbReference>
<dbReference type="GO" id="GO:0000166">
    <property type="term" value="F:nucleotide binding"/>
    <property type="evidence" value="ECO:0007669"/>
    <property type="project" value="UniProtKB-KW"/>
</dbReference>
<evidence type="ECO:0000259" key="20">
    <source>
        <dbReference type="Pfam" id="PF24621"/>
    </source>
</evidence>
<feature type="binding site" evidence="18">
    <location>
        <begin position="138"/>
        <end position="139"/>
    </location>
    <ligand>
        <name>NAD(+)</name>
        <dbReference type="ChEBI" id="CHEBI:57540"/>
    </ligand>
</feature>
<dbReference type="Gene3D" id="1.20.1090.10">
    <property type="entry name" value="Dehydroquinate synthase-like - alpha domain"/>
    <property type="match status" value="1"/>
</dbReference>
<evidence type="ECO:0000256" key="15">
    <source>
        <dbReference type="ARBA" id="ARBA00023141"/>
    </source>
</evidence>
<dbReference type="Proteomes" id="UP000485484">
    <property type="component" value="Unassembled WGS sequence"/>
</dbReference>
<dbReference type="GO" id="GO:0005737">
    <property type="term" value="C:cytoplasm"/>
    <property type="evidence" value="ECO:0007669"/>
    <property type="project" value="UniProtKB-SubCell"/>
</dbReference>
<dbReference type="Pfam" id="PF24621">
    <property type="entry name" value="DHQS_C"/>
    <property type="match status" value="1"/>
</dbReference>
<name>A0A1V5MJM1_UNCT6</name>
<evidence type="ECO:0000259" key="19">
    <source>
        <dbReference type="Pfam" id="PF01761"/>
    </source>
</evidence>
<keyword evidence="16 18" id="KW-0456">Lyase</keyword>
<comment type="function">
    <text evidence="18">Catalyzes the conversion of 3-deoxy-D-arabino-heptulosonate 7-phosphate (DAHP) to dehydroquinate (DHQ).</text>
</comment>
<evidence type="ECO:0000256" key="3">
    <source>
        <dbReference type="ARBA" id="ARBA00001947"/>
    </source>
</evidence>
<feature type="domain" description="3-dehydroquinate synthase C-terminal" evidence="20">
    <location>
        <begin position="190"/>
        <end position="334"/>
    </location>
</feature>
<evidence type="ECO:0000256" key="8">
    <source>
        <dbReference type="ARBA" id="ARBA00017684"/>
    </source>
</evidence>
<dbReference type="Pfam" id="PF01761">
    <property type="entry name" value="DHQ_synthase"/>
    <property type="match status" value="1"/>
</dbReference>
<feature type="binding site" evidence="18">
    <location>
        <begin position="114"/>
        <end position="118"/>
    </location>
    <ligand>
        <name>NAD(+)</name>
        <dbReference type="ChEBI" id="CHEBI:57540"/>
    </ligand>
</feature>
<dbReference type="InterPro" id="IPR056179">
    <property type="entry name" value="DHQS_C"/>
</dbReference>
<evidence type="ECO:0000256" key="2">
    <source>
        <dbReference type="ARBA" id="ARBA00001911"/>
    </source>
</evidence>
<comment type="catalytic activity">
    <reaction evidence="1 18">
        <text>7-phospho-2-dehydro-3-deoxy-D-arabino-heptonate = 3-dehydroquinate + phosphate</text>
        <dbReference type="Rhea" id="RHEA:21968"/>
        <dbReference type="ChEBI" id="CHEBI:32364"/>
        <dbReference type="ChEBI" id="CHEBI:43474"/>
        <dbReference type="ChEBI" id="CHEBI:58394"/>
        <dbReference type="EC" id="4.2.3.4"/>
    </reaction>
</comment>
<feature type="domain" description="3-dehydroquinate synthase N-terminal" evidence="19">
    <location>
        <begin position="77"/>
        <end position="188"/>
    </location>
</feature>
<evidence type="ECO:0000256" key="13">
    <source>
        <dbReference type="ARBA" id="ARBA00022833"/>
    </source>
</evidence>
<comment type="cofactor">
    <cofactor evidence="18">
        <name>Co(2+)</name>
        <dbReference type="ChEBI" id="CHEBI:48828"/>
    </cofactor>
    <cofactor evidence="18">
        <name>Zn(2+)</name>
        <dbReference type="ChEBI" id="CHEBI:29105"/>
    </cofactor>
    <text evidence="18">Binds 1 divalent metal cation per subunit. Can use either Co(2+) or Zn(2+).</text>
</comment>
<feature type="binding site" evidence="18">
    <location>
        <position position="151"/>
    </location>
    <ligand>
        <name>NAD(+)</name>
        <dbReference type="ChEBI" id="CHEBI:57540"/>
    </ligand>
</feature>
<keyword evidence="9 18" id="KW-0963">Cytoplasm</keyword>
<sequence length="370" mass="40057">MVRNSQDSGNESEIRIKSGRESYPVVIGGRLDDLAGRLSIFGVGRLFLITDRRVHELYGAKLLRDLSGAGWRTAAAVLPPGERTKSLYRLERLYAAGVEAGLERLSLVLALGGGVVTDLAGFFAATFLRGLPLVNVPTTLLGQVDAAIGGKNGLNLPAGKNLAGTFYQPRLVYCDLDTLATLPFRDYRSGLAEIIKCGVIRDPDLFDLMERGIDGFKRRDPYLLRRAVTAAVRVKRALVEADPLERTGLRRELNFGHTVGHGLEKAGGYRRFRHGEAVALGMLAEAELARRRGLLASAAADRLGRLVAAYGFRTRAAGCPLEGVLSALLHDKKKQDGRVKFVLPAAIGRTVTCDDVAQAELAAVLKIFIN</sequence>
<feature type="binding site" evidence="18">
    <location>
        <position position="274"/>
    </location>
    <ligand>
        <name>Zn(2+)</name>
        <dbReference type="ChEBI" id="CHEBI:29105"/>
    </ligand>
</feature>
<keyword evidence="11 18" id="KW-0479">Metal-binding</keyword>
<dbReference type="UniPathway" id="UPA00053">
    <property type="reaction ID" value="UER00085"/>
</dbReference>
<comment type="cofactor">
    <cofactor evidence="3">
        <name>Zn(2+)</name>
        <dbReference type="ChEBI" id="CHEBI:29105"/>
    </cofactor>
</comment>
<dbReference type="InterPro" id="IPR030960">
    <property type="entry name" value="DHQS/DOIS_N"/>
</dbReference>
<keyword evidence="17 18" id="KW-0170">Cobalt</keyword>
<evidence type="ECO:0000256" key="10">
    <source>
        <dbReference type="ARBA" id="ARBA00022605"/>
    </source>
</evidence>
<evidence type="ECO:0000256" key="11">
    <source>
        <dbReference type="ARBA" id="ARBA00022723"/>
    </source>
</evidence>
<comment type="caution">
    <text evidence="18">Lacks conserved residue(s) required for the propagation of feature annotation.</text>
</comment>
<feature type="binding site" evidence="18">
    <location>
        <position position="160"/>
    </location>
    <ligand>
        <name>NAD(+)</name>
        <dbReference type="ChEBI" id="CHEBI:57540"/>
    </ligand>
</feature>
<keyword evidence="10 18" id="KW-0028">Amino-acid biosynthesis</keyword>
<evidence type="ECO:0000256" key="4">
    <source>
        <dbReference type="ARBA" id="ARBA00004496"/>
    </source>
</evidence>
<evidence type="ECO:0000256" key="17">
    <source>
        <dbReference type="ARBA" id="ARBA00023285"/>
    </source>
</evidence>
<dbReference type="FunFam" id="3.40.50.1970:FF:000007">
    <property type="entry name" value="Pentafunctional AROM polypeptide"/>
    <property type="match status" value="1"/>
</dbReference>
<feature type="binding site" evidence="18">
    <location>
        <position position="257"/>
    </location>
    <ligand>
        <name>Zn(2+)</name>
        <dbReference type="ChEBI" id="CHEBI:29105"/>
    </ligand>
</feature>
<dbReference type="PANTHER" id="PTHR43622">
    <property type="entry name" value="3-DEHYDROQUINATE SYNTHASE"/>
    <property type="match status" value="1"/>
</dbReference>
<dbReference type="GO" id="GO:0009423">
    <property type="term" value="P:chorismate biosynthetic process"/>
    <property type="evidence" value="ECO:0007669"/>
    <property type="project" value="UniProtKB-UniRule"/>
</dbReference>
<evidence type="ECO:0000256" key="18">
    <source>
        <dbReference type="HAMAP-Rule" id="MF_00110"/>
    </source>
</evidence>
<evidence type="ECO:0000313" key="21">
    <source>
        <dbReference type="EMBL" id="OPZ93325.1"/>
    </source>
</evidence>
<keyword evidence="12 18" id="KW-0547">Nucleotide-binding</keyword>
<dbReference type="Gene3D" id="3.40.50.1970">
    <property type="match status" value="1"/>
</dbReference>
<comment type="caution">
    <text evidence="21">The sequence shown here is derived from an EMBL/GenBank/DDBJ whole genome shotgun (WGS) entry which is preliminary data.</text>
</comment>
<comment type="similarity">
    <text evidence="6 18">Belongs to the sugar phosphate cyclases superfamily. Dehydroquinate synthase family.</text>
</comment>
<comment type="cofactor">
    <cofactor evidence="2 18">
        <name>NAD(+)</name>
        <dbReference type="ChEBI" id="CHEBI:57540"/>
    </cofactor>
</comment>
<evidence type="ECO:0000256" key="12">
    <source>
        <dbReference type="ARBA" id="ARBA00022741"/>
    </source>
</evidence>
<dbReference type="CDD" id="cd08195">
    <property type="entry name" value="DHQS"/>
    <property type="match status" value="1"/>
</dbReference>
<dbReference type="GO" id="GO:0003856">
    <property type="term" value="F:3-dehydroquinate synthase activity"/>
    <property type="evidence" value="ECO:0007669"/>
    <property type="project" value="UniProtKB-UniRule"/>
</dbReference>
<dbReference type="InterPro" id="IPR050071">
    <property type="entry name" value="Dehydroquinate_synthase"/>
</dbReference>
<protein>
    <recommendedName>
        <fullName evidence="8 18">3-dehydroquinate synthase</fullName>
        <shortName evidence="18">DHQS</shortName>
        <ecNumber evidence="7 18">4.2.3.4</ecNumber>
    </recommendedName>
</protein>
<organism evidence="21">
    <name type="scientific">candidate division TA06 bacterium ADurb.Bin417</name>
    <dbReference type="NCBI Taxonomy" id="1852828"/>
    <lineage>
        <taxon>Bacteria</taxon>
        <taxon>Bacteria division TA06</taxon>
    </lineage>
</organism>
<evidence type="ECO:0000256" key="5">
    <source>
        <dbReference type="ARBA" id="ARBA00004661"/>
    </source>
</evidence>
<proteinExistence type="inferred from homology"/>
<comment type="subcellular location">
    <subcellularLocation>
        <location evidence="4 18">Cytoplasm</location>
    </subcellularLocation>
</comment>
<dbReference type="EC" id="4.2.3.4" evidence="7 18"/>
<evidence type="ECO:0000256" key="16">
    <source>
        <dbReference type="ARBA" id="ARBA00023239"/>
    </source>
</evidence>
<evidence type="ECO:0000256" key="7">
    <source>
        <dbReference type="ARBA" id="ARBA00013031"/>
    </source>
</evidence>
<dbReference type="NCBIfam" id="TIGR01357">
    <property type="entry name" value="aroB"/>
    <property type="match status" value="1"/>
</dbReference>
<evidence type="ECO:0000256" key="6">
    <source>
        <dbReference type="ARBA" id="ARBA00005412"/>
    </source>
</evidence>
<dbReference type="GO" id="GO:0008652">
    <property type="term" value="P:amino acid biosynthetic process"/>
    <property type="evidence" value="ECO:0007669"/>
    <property type="project" value="UniProtKB-KW"/>
</dbReference>
<keyword evidence="14 18" id="KW-0520">NAD</keyword>
<dbReference type="PANTHER" id="PTHR43622:SF7">
    <property type="entry name" value="3-DEHYDROQUINATE SYNTHASE, CHLOROPLASTIC"/>
    <property type="match status" value="1"/>
</dbReference>
<comment type="pathway">
    <text evidence="5 18">Metabolic intermediate biosynthesis; chorismate biosynthesis; chorismate from D-erythrose 4-phosphate and phosphoenolpyruvate: step 2/7.</text>
</comment>
<evidence type="ECO:0000256" key="14">
    <source>
        <dbReference type="ARBA" id="ARBA00023027"/>
    </source>
</evidence>